<evidence type="ECO:0000313" key="2">
    <source>
        <dbReference type="Proteomes" id="UP000663881"/>
    </source>
</evidence>
<evidence type="ECO:0000313" key="1">
    <source>
        <dbReference type="EMBL" id="CAF3828514.1"/>
    </source>
</evidence>
<feature type="non-terminal residue" evidence="1">
    <location>
        <position position="1"/>
    </location>
</feature>
<organism evidence="1 2">
    <name type="scientific">Adineta steineri</name>
    <dbReference type="NCBI Taxonomy" id="433720"/>
    <lineage>
        <taxon>Eukaryota</taxon>
        <taxon>Metazoa</taxon>
        <taxon>Spiralia</taxon>
        <taxon>Gnathifera</taxon>
        <taxon>Rotifera</taxon>
        <taxon>Eurotatoria</taxon>
        <taxon>Bdelloidea</taxon>
        <taxon>Adinetida</taxon>
        <taxon>Adinetidae</taxon>
        <taxon>Adineta</taxon>
    </lineage>
</organism>
<gene>
    <name evidence="1" type="ORF">OKA104_LOCUS20139</name>
</gene>
<name>A0A819D2E8_9BILA</name>
<accession>A0A819D2E8</accession>
<dbReference type="Proteomes" id="UP000663881">
    <property type="component" value="Unassembled WGS sequence"/>
</dbReference>
<protein>
    <submittedName>
        <fullName evidence="1">Uncharacterized protein</fullName>
    </submittedName>
</protein>
<dbReference type="EMBL" id="CAJOAY010001329">
    <property type="protein sequence ID" value="CAF3828514.1"/>
    <property type="molecule type" value="Genomic_DNA"/>
</dbReference>
<proteinExistence type="predicted"/>
<dbReference type="AlphaFoldDB" id="A0A819D2E8"/>
<reference evidence="1" key="1">
    <citation type="submission" date="2021-02" db="EMBL/GenBank/DDBJ databases">
        <authorList>
            <person name="Nowell W R."/>
        </authorList>
    </citation>
    <scope>NUCLEOTIDE SEQUENCE</scope>
</reference>
<comment type="caution">
    <text evidence="1">The sequence shown here is derived from an EMBL/GenBank/DDBJ whole genome shotgun (WGS) entry which is preliminary data.</text>
</comment>
<sequence length="39" mass="4240">TWLGILEIPKWPIDRARGVLLGPLVGPLGTPSQTNLGRF</sequence>